<accession>A0A0P0Z0S8</accession>
<dbReference type="PANTHER" id="PTHR43537">
    <property type="entry name" value="TRANSCRIPTIONAL REGULATOR, GNTR FAMILY"/>
    <property type="match status" value="1"/>
</dbReference>
<sequence>MKAGNVQDGETGARSENLSNLAYKSVTELIRTRHLRGGDTIVESRLAEQLNISRTPLREALQRLEGEGLVVKGNGRSFMVRFVDLGEYLQSLRVREILEPEAAAMAAGHIPRLELATVRAEINSLRDATAYHTDAHWRSDDNLHELFARHCGNDVLIRAIGGLRVTTRLFEIARLADRVQPDSVEHLAILEALESEDAKAARKAVQTHIRSIGDFAIATVR</sequence>
<dbReference type="Gene3D" id="1.20.120.530">
    <property type="entry name" value="GntR ligand-binding domain-like"/>
    <property type="match status" value="1"/>
</dbReference>
<keyword evidence="1" id="KW-0805">Transcription regulation</keyword>
<dbReference type="InterPro" id="IPR011711">
    <property type="entry name" value="GntR_C"/>
</dbReference>
<dbReference type="InterPro" id="IPR000524">
    <property type="entry name" value="Tscrpt_reg_HTH_GntR"/>
</dbReference>
<evidence type="ECO:0000256" key="1">
    <source>
        <dbReference type="ARBA" id="ARBA00023015"/>
    </source>
</evidence>
<dbReference type="PROSITE" id="PS50949">
    <property type="entry name" value="HTH_GNTR"/>
    <property type="match status" value="1"/>
</dbReference>
<dbReference type="Pfam" id="PF07729">
    <property type="entry name" value="FCD"/>
    <property type="match status" value="1"/>
</dbReference>
<dbReference type="GO" id="GO:0003677">
    <property type="term" value="F:DNA binding"/>
    <property type="evidence" value="ECO:0007669"/>
    <property type="project" value="UniProtKB-KW"/>
</dbReference>
<feature type="domain" description="HTH gntR-type" evidence="4">
    <location>
        <begin position="16"/>
        <end position="83"/>
    </location>
</feature>
<dbReference type="OrthoDB" id="8114900at2"/>
<proteinExistence type="predicted"/>
<dbReference type="GO" id="GO:0003700">
    <property type="term" value="F:DNA-binding transcription factor activity"/>
    <property type="evidence" value="ECO:0007669"/>
    <property type="project" value="InterPro"/>
</dbReference>
<dbReference type="InterPro" id="IPR036390">
    <property type="entry name" value="WH_DNA-bd_sf"/>
</dbReference>
<dbReference type="SUPFAM" id="SSF46785">
    <property type="entry name" value="Winged helix' DNA-binding domain"/>
    <property type="match status" value="1"/>
</dbReference>
<dbReference type="EMBL" id="LC066375">
    <property type="protein sequence ID" value="BAT27466.1"/>
    <property type="molecule type" value="Genomic_DNA"/>
</dbReference>
<dbReference type="SUPFAM" id="SSF48008">
    <property type="entry name" value="GntR ligand-binding domain-like"/>
    <property type="match status" value="1"/>
</dbReference>
<dbReference type="Gene3D" id="1.10.10.10">
    <property type="entry name" value="Winged helix-like DNA-binding domain superfamily/Winged helix DNA-binding domain"/>
    <property type="match status" value="1"/>
</dbReference>
<organism evidence="5">
    <name type="scientific">Aureimonas frigidaquae</name>
    <dbReference type="NCBI Taxonomy" id="424757"/>
    <lineage>
        <taxon>Bacteria</taxon>
        <taxon>Pseudomonadati</taxon>
        <taxon>Pseudomonadota</taxon>
        <taxon>Alphaproteobacteria</taxon>
        <taxon>Hyphomicrobiales</taxon>
        <taxon>Aurantimonadaceae</taxon>
        <taxon>Aureimonas</taxon>
    </lineage>
</organism>
<dbReference type="PANTHER" id="PTHR43537:SF24">
    <property type="entry name" value="GLUCONATE OPERON TRANSCRIPTIONAL REPRESSOR"/>
    <property type="match status" value="1"/>
</dbReference>
<evidence type="ECO:0000313" key="5">
    <source>
        <dbReference type="EMBL" id="BAT27466.1"/>
    </source>
</evidence>
<evidence type="ECO:0000259" key="4">
    <source>
        <dbReference type="PROSITE" id="PS50949"/>
    </source>
</evidence>
<name>A0A0P0Z0S8_9HYPH</name>
<dbReference type="Pfam" id="PF00392">
    <property type="entry name" value="GntR"/>
    <property type="match status" value="1"/>
</dbReference>
<dbReference type="PRINTS" id="PR00035">
    <property type="entry name" value="HTHGNTR"/>
</dbReference>
<reference evidence="5" key="1">
    <citation type="journal article" date="2015" name="Proc. Natl. Acad. Sci. U.S.A.">
        <title>Bacterial clade with the ribosomal RNA operon on a small plasmid rather than the chromosome.</title>
        <authorList>
            <person name="Anda M."/>
            <person name="Ohtsubo Y."/>
            <person name="Okubo T."/>
            <person name="Sugawara M."/>
            <person name="Nagata Y."/>
            <person name="Tsuda M."/>
            <person name="Minamisawa K."/>
            <person name="Mitsui H."/>
        </authorList>
    </citation>
    <scope>NUCLEOTIDE SEQUENCE</scope>
    <source>
        <strain evidence="5">JCM 14755</strain>
    </source>
</reference>
<dbReference type="AlphaFoldDB" id="A0A0P0Z0S8"/>
<keyword evidence="2" id="KW-0238">DNA-binding</keyword>
<dbReference type="SMART" id="SM00895">
    <property type="entry name" value="FCD"/>
    <property type="match status" value="1"/>
</dbReference>
<keyword evidence="3" id="KW-0804">Transcription</keyword>
<dbReference type="InterPro" id="IPR008920">
    <property type="entry name" value="TF_FadR/GntR_C"/>
</dbReference>
<protein>
    <submittedName>
        <fullName evidence="5">Transcriptional regulator</fullName>
    </submittedName>
</protein>
<evidence type="ECO:0000256" key="2">
    <source>
        <dbReference type="ARBA" id="ARBA00023125"/>
    </source>
</evidence>
<dbReference type="RefSeq" id="WP_062228519.1">
    <property type="nucleotide sequence ID" value="NZ_BBWR01000012.1"/>
</dbReference>
<dbReference type="SMART" id="SM00345">
    <property type="entry name" value="HTH_GNTR"/>
    <property type="match status" value="1"/>
</dbReference>
<dbReference type="InterPro" id="IPR036388">
    <property type="entry name" value="WH-like_DNA-bd_sf"/>
</dbReference>
<evidence type="ECO:0000256" key="3">
    <source>
        <dbReference type="ARBA" id="ARBA00023163"/>
    </source>
</evidence>